<organism evidence="2 3">
    <name type="scientific">Mycena sanguinolenta</name>
    <dbReference type="NCBI Taxonomy" id="230812"/>
    <lineage>
        <taxon>Eukaryota</taxon>
        <taxon>Fungi</taxon>
        <taxon>Dikarya</taxon>
        <taxon>Basidiomycota</taxon>
        <taxon>Agaricomycotina</taxon>
        <taxon>Agaricomycetes</taxon>
        <taxon>Agaricomycetidae</taxon>
        <taxon>Agaricales</taxon>
        <taxon>Marasmiineae</taxon>
        <taxon>Mycenaceae</taxon>
        <taxon>Mycena</taxon>
    </lineage>
</organism>
<comment type="caution">
    <text evidence="2">The sequence shown here is derived from an EMBL/GenBank/DDBJ whole genome shotgun (WGS) entry which is preliminary data.</text>
</comment>
<dbReference type="InterPro" id="IPR038883">
    <property type="entry name" value="AN11006-like"/>
</dbReference>
<accession>A0A8H7CV23</accession>
<keyword evidence="3" id="KW-1185">Reference proteome</keyword>
<dbReference type="PANTHER" id="PTHR42085">
    <property type="entry name" value="F-BOX DOMAIN-CONTAINING PROTEIN"/>
    <property type="match status" value="1"/>
</dbReference>
<feature type="compositionally biased region" description="Acidic residues" evidence="1">
    <location>
        <begin position="304"/>
        <end position="325"/>
    </location>
</feature>
<reference evidence="2" key="1">
    <citation type="submission" date="2020-05" db="EMBL/GenBank/DDBJ databases">
        <title>Mycena genomes resolve the evolution of fungal bioluminescence.</title>
        <authorList>
            <person name="Tsai I.J."/>
        </authorList>
    </citation>
    <scope>NUCLEOTIDE SEQUENCE</scope>
    <source>
        <strain evidence="2">160909Yilan</strain>
    </source>
</reference>
<name>A0A8H7CV23_9AGAR</name>
<feature type="region of interest" description="Disordered" evidence="1">
    <location>
        <begin position="295"/>
        <end position="331"/>
    </location>
</feature>
<dbReference type="EMBL" id="JACAZH010000013">
    <property type="protein sequence ID" value="KAF7351534.1"/>
    <property type="molecule type" value="Genomic_DNA"/>
</dbReference>
<proteinExistence type="predicted"/>
<dbReference type="OrthoDB" id="288942at2759"/>
<protein>
    <submittedName>
        <fullName evidence="2">Uncharacterized protein</fullName>
    </submittedName>
</protein>
<dbReference type="Proteomes" id="UP000623467">
    <property type="component" value="Unassembled WGS sequence"/>
</dbReference>
<dbReference type="PANTHER" id="PTHR42085:SF2">
    <property type="entry name" value="F-BOX DOMAIN-CONTAINING PROTEIN"/>
    <property type="match status" value="1"/>
</dbReference>
<dbReference type="AlphaFoldDB" id="A0A8H7CV23"/>
<sequence>MTRPQGQSLPPWLIASDSNPQEQSSLFRFPPEVRIIVFAYALVECDDLSRPYSKHKAYYRTEFKFAGKITTSLLLTCRQVYIEARLLPVAVNDHIFWQGNAPRGRLVGNHAAYFGRMSSEQIALVRHARFFADFCWLERLNSSVSWSAGLALRKITITIRHMAWNFWYDDYDDFVGRIRARNPAKCWGGWIGNMPTLEELEVELESERCEQLEAQALKACRWIFPRACGDCLVHNGVEPTKSMRLLSSFLDPALEYDEPYTSEYWPGYDMAETNWAEYDTVEQVWDGYGHFNQQNWRGSSDTERSDDDADIDEPESVGDEDDDDTQSLTDSEASLDRKYLLDFVVYVRTLKFVKGTPEHAPLSAQVPDSDSD</sequence>
<evidence type="ECO:0000313" key="2">
    <source>
        <dbReference type="EMBL" id="KAF7351534.1"/>
    </source>
</evidence>
<evidence type="ECO:0000256" key="1">
    <source>
        <dbReference type="SAM" id="MobiDB-lite"/>
    </source>
</evidence>
<evidence type="ECO:0000313" key="3">
    <source>
        <dbReference type="Proteomes" id="UP000623467"/>
    </source>
</evidence>
<gene>
    <name evidence="2" type="ORF">MSAN_01585800</name>
</gene>